<keyword evidence="2" id="KW-1185">Reference proteome</keyword>
<organism evidence="1 2">
    <name type="scientific">Victivallis lenta</name>
    <dbReference type="NCBI Taxonomy" id="2606640"/>
    <lineage>
        <taxon>Bacteria</taxon>
        <taxon>Pseudomonadati</taxon>
        <taxon>Lentisphaerota</taxon>
        <taxon>Lentisphaeria</taxon>
        <taxon>Victivallales</taxon>
        <taxon>Victivallaceae</taxon>
        <taxon>Victivallis</taxon>
    </lineage>
</organism>
<dbReference type="EMBL" id="VUNS01000003">
    <property type="protein sequence ID" value="MST96256.1"/>
    <property type="molecule type" value="Genomic_DNA"/>
</dbReference>
<accession>A0A844FYS3</accession>
<dbReference type="AlphaFoldDB" id="A0A844FYS3"/>
<dbReference type="PROSITE" id="PS51257">
    <property type="entry name" value="PROKAR_LIPOPROTEIN"/>
    <property type="match status" value="1"/>
</dbReference>
<evidence type="ECO:0000313" key="2">
    <source>
        <dbReference type="Proteomes" id="UP000435649"/>
    </source>
</evidence>
<protein>
    <recommendedName>
        <fullName evidence="3">Lipoprotein</fullName>
    </recommendedName>
</protein>
<reference evidence="1 2" key="1">
    <citation type="submission" date="2019-08" db="EMBL/GenBank/DDBJ databases">
        <title>In-depth cultivation of the pig gut microbiome towards novel bacterial diversity and tailored functional studies.</title>
        <authorList>
            <person name="Wylensek D."/>
            <person name="Hitch T.C.A."/>
            <person name="Clavel T."/>
        </authorList>
    </citation>
    <scope>NUCLEOTIDE SEQUENCE [LARGE SCALE GENOMIC DNA]</scope>
    <source>
        <strain evidence="1 2">BBE-744-WT-12</strain>
    </source>
</reference>
<comment type="caution">
    <text evidence="1">The sequence shown here is derived from an EMBL/GenBank/DDBJ whole genome shotgun (WGS) entry which is preliminary data.</text>
</comment>
<name>A0A844FYS3_9BACT</name>
<sequence>MGKAVMTVALAAAILMTAGCNTSVVTMLPPAEGQTSSSGERVVANLEGSNWGIFLFYYIPLWSGNPNRPNRRDYVTCRNRIENKYTDMMLKGWAKQLKAEVEDVEITESSTGFFSLWILWRRSQHATAVAVKKK</sequence>
<gene>
    <name evidence="1" type="ORF">FYJ85_04240</name>
</gene>
<evidence type="ECO:0000313" key="1">
    <source>
        <dbReference type="EMBL" id="MST96256.1"/>
    </source>
</evidence>
<dbReference type="Proteomes" id="UP000435649">
    <property type="component" value="Unassembled WGS sequence"/>
</dbReference>
<proteinExistence type="predicted"/>
<dbReference type="RefSeq" id="WP_106053940.1">
    <property type="nucleotide sequence ID" value="NZ_CALXOB010000006.1"/>
</dbReference>
<evidence type="ECO:0008006" key="3">
    <source>
        <dbReference type="Google" id="ProtNLM"/>
    </source>
</evidence>